<evidence type="ECO:0000256" key="2">
    <source>
        <dbReference type="ARBA" id="ARBA00009626"/>
    </source>
</evidence>
<evidence type="ECO:0000256" key="8">
    <source>
        <dbReference type="SAM" id="MobiDB-lite"/>
    </source>
</evidence>
<evidence type="ECO:0000256" key="7">
    <source>
        <dbReference type="SAM" id="Coils"/>
    </source>
</evidence>
<evidence type="ECO:0000256" key="5">
    <source>
        <dbReference type="ARBA" id="ARBA00023242"/>
    </source>
</evidence>
<accession>A0A6A5BMB7</accession>
<dbReference type="Pfam" id="PF10018">
    <property type="entry name" value="Med4"/>
    <property type="match status" value="1"/>
</dbReference>
<dbReference type="Proteomes" id="UP000444721">
    <property type="component" value="Unassembled WGS sequence"/>
</dbReference>
<dbReference type="VEuPathDB" id="AmoebaDB:FDP41_002702"/>
<dbReference type="OrthoDB" id="10334458at2759"/>
<evidence type="ECO:0000256" key="3">
    <source>
        <dbReference type="ARBA" id="ARBA00023015"/>
    </source>
</evidence>
<keyword evidence="6" id="KW-0010">Activator</keyword>
<evidence type="ECO:0000313" key="10">
    <source>
        <dbReference type="Proteomes" id="UP000444721"/>
    </source>
</evidence>
<feature type="coiled-coil region" evidence="7">
    <location>
        <begin position="55"/>
        <end position="102"/>
    </location>
</feature>
<comment type="similarity">
    <text evidence="2 6">Belongs to the Mediator complex subunit 4 family.</text>
</comment>
<evidence type="ECO:0000313" key="9">
    <source>
        <dbReference type="EMBL" id="KAF0978187.1"/>
    </source>
</evidence>
<dbReference type="GO" id="GO:0070847">
    <property type="term" value="C:core mediator complex"/>
    <property type="evidence" value="ECO:0007669"/>
    <property type="project" value="TreeGrafter"/>
</dbReference>
<dbReference type="EMBL" id="VFQX01000030">
    <property type="protein sequence ID" value="KAF0978187.1"/>
    <property type="molecule type" value="Genomic_DNA"/>
</dbReference>
<dbReference type="GO" id="GO:0003712">
    <property type="term" value="F:transcription coregulator activity"/>
    <property type="evidence" value="ECO:0007669"/>
    <property type="project" value="InterPro"/>
</dbReference>
<evidence type="ECO:0000256" key="4">
    <source>
        <dbReference type="ARBA" id="ARBA00023163"/>
    </source>
</evidence>
<sequence length="240" mass="28063">MSSVHQRILKCMSEMLFSFRALCEAISKGTRTITGDLVKSTTHILQYKQEITQQLEILMEKDKELKTLIRELVENQRFQQKIKQTQQILEDKEYKISKLSETLENVHYRLGSALHQSSPIAKSIKESKNLNLDDVFSYAYFISRTTSEIPAFKDAELQLPPFPPPERWQFSLLYPNSLRAYKNKYLEEISVAEKELKEQKVPKINFEKFQFERDVSMPPVPQTKISLFDEDSDEESSAEE</sequence>
<name>A0A6A5BMB7_NAEFO</name>
<feature type="compositionally biased region" description="Acidic residues" evidence="8">
    <location>
        <begin position="228"/>
        <end position="240"/>
    </location>
</feature>
<dbReference type="AlphaFoldDB" id="A0A6A5BMB7"/>
<comment type="caution">
    <text evidence="9">The sequence shown here is derived from an EMBL/GenBank/DDBJ whole genome shotgun (WGS) entry which is preliminary data.</text>
</comment>
<keyword evidence="5 6" id="KW-0539">Nucleus</keyword>
<dbReference type="InterPro" id="IPR019258">
    <property type="entry name" value="Mediator_Med4"/>
</dbReference>
<comment type="subunit">
    <text evidence="6">Component of the Mediator complex.</text>
</comment>
<keyword evidence="10" id="KW-1185">Reference proteome</keyword>
<evidence type="ECO:0000256" key="1">
    <source>
        <dbReference type="ARBA" id="ARBA00004123"/>
    </source>
</evidence>
<organism evidence="9 10">
    <name type="scientific">Naegleria fowleri</name>
    <name type="common">Brain eating amoeba</name>
    <dbReference type="NCBI Taxonomy" id="5763"/>
    <lineage>
        <taxon>Eukaryota</taxon>
        <taxon>Discoba</taxon>
        <taxon>Heterolobosea</taxon>
        <taxon>Tetramitia</taxon>
        <taxon>Eutetramitia</taxon>
        <taxon>Vahlkampfiidae</taxon>
        <taxon>Naegleria</taxon>
    </lineage>
</organism>
<comment type="function">
    <text evidence="6">Component of the Mediator complex, a coactivator involved in the regulated transcription of nearly all RNA polymerase II-dependent genes. Mediator functions as a bridge to convey information from gene-specific regulatory proteins to the basal RNA polymerase II transcription machinery. Mediator is recruited to promoters by direct interactions with regulatory proteins and serves as a scaffold for the assembly of a functional preinitiation complex with RNA polymerase II and the general transcription factors.</text>
</comment>
<keyword evidence="4 6" id="KW-0804">Transcription</keyword>
<reference evidence="9 10" key="1">
    <citation type="journal article" date="2019" name="Sci. Rep.">
        <title>Nanopore sequencing improves the draft genome of the human pathogenic amoeba Naegleria fowleri.</title>
        <authorList>
            <person name="Liechti N."/>
            <person name="Schurch N."/>
            <person name="Bruggmann R."/>
            <person name="Wittwer M."/>
        </authorList>
    </citation>
    <scope>NUCLEOTIDE SEQUENCE [LARGE SCALE GENOMIC DNA]</scope>
    <source>
        <strain evidence="9 10">ATCC 30894</strain>
    </source>
</reference>
<gene>
    <name evidence="6" type="primary">MED4</name>
    <name evidence="9" type="ORF">FDP41_002702</name>
</gene>
<dbReference type="VEuPathDB" id="AmoebaDB:NF0061650"/>
<dbReference type="VEuPathDB" id="AmoebaDB:NfTy_057200"/>
<dbReference type="PANTHER" id="PTHR13208:SF2">
    <property type="entry name" value="MEDIATOR OF RNA POLYMERASE II TRANSCRIPTION SUBUNIT 4"/>
    <property type="match status" value="1"/>
</dbReference>
<dbReference type="GO" id="GO:0006357">
    <property type="term" value="P:regulation of transcription by RNA polymerase II"/>
    <property type="evidence" value="ECO:0007669"/>
    <property type="project" value="InterPro"/>
</dbReference>
<protein>
    <recommendedName>
        <fullName evidence="6">Mediator of RNA polymerase II transcription subunit 4</fullName>
    </recommendedName>
    <alternativeName>
        <fullName evidence="6">Mediator complex subunit 4</fullName>
    </alternativeName>
</protein>
<proteinExistence type="inferred from homology"/>
<feature type="region of interest" description="Disordered" evidence="8">
    <location>
        <begin position="215"/>
        <end position="240"/>
    </location>
</feature>
<keyword evidence="7" id="KW-0175">Coiled coil</keyword>
<comment type="subcellular location">
    <subcellularLocation>
        <location evidence="1 6">Nucleus</location>
    </subcellularLocation>
</comment>
<evidence type="ECO:0000256" key="6">
    <source>
        <dbReference type="RuleBase" id="RU364141"/>
    </source>
</evidence>
<keyword evidence="3 6" id="KW-0805">Transcription regulation</keyword>
<dbReference type="PANTHER" id="PTHR13208">
    <property type="entry name" value="MEDIATOR OF RNA POLYMERASE II TRANSCRIPTION SUBUNIT 4"/>
    <property type="match status" value="1"/>
</dbReference>
<dbReference type="GO" id="GO:0016592">
    <property type="term" value="C:mediator complex"/>
    <property type="evidence" value="ECO:0007669"/>
    <property type="project" value="InterPro"/>
</dbReference>